<name>A0AAU9RLK4_THLAR</name>
<dbReference type="AlphaFoldDB" id="A0AAU9RLK4"/>
<evidence type="ECO:0000313" key="2">
    <source>
        <dbReference type="EMBL" id="CAH2042293.1"/>
    </source>
</evidence>
<feature type="compositionally biased region" description="Basic residues" evidence="1">
    <location>
        <begin position="1"/>
        <end position="12"/>
    </location>
</feature>
<comment type="caution">
    <text evidence="2">The sequence shown here is derived from an EMBL/GenBank/DDBJ whole genome shotgun (WGS) entry which is preliminary data.</text>
</comment>
<proteinExistence type="predicted"/>
<keyword evidence="3" id="KW-1185">Reference proteome</keyword>
<protein>
    <submittedName>
        <fullName evidence="2">Uncharacterized protein</fullName>
    </submittedName>
</protein>
<evidence type="ECO:0000256" key="1">
    <source>
        <dbReference type="SAM" id="MobiDB-lite"/>
    </source>
</evidence>
<gene>
    <name evidence="2" type="ORF">TAV2_LOCUS4695</name>
</gene>
<accession>A0AAU9RLK4</accession>
<evidence type="ECO:0000313" key="3">
    <source>
        <dbReference type="Proteomes" id="UP000836841"/>
    </source>
</evidence>
<organism evidence="2 3">
    <name type="scientific">Thlaspi arvense</name>
    <name type="common">Field penny-cress</name>
    <dbReference type="NCBI Taxonomy" id="13288"/>
    <lineage>
        <taxon>Eukaryota</taxon>
        <taxon>Viridiplantae</taxon>
        <taxon>Streptophyta</taxon>
        <taxon>Embryophyta</taxon>
        <taxon>Tracheophyta</taxon>
        <taxon>Spermatophyta</taxon>
        <taxon>Magnoliopsida</taxon>
        <taxon>eudicotyledons</taxon>
        <taxon>Gunneridae</taxon>
        <taxon>Pentapetalae</taxon>
        <taxon>rosids</taxon>
        <taxon>malvids</taxon>
        <taxon>Brassicales</taxon>
        <taxon>Brassicaceae</taxon>
        <taxon>Thlaspideae</taxon>
        <taxon>Thlaspi</taxon>
    </lineage>
</organism>
<reference evidence="2 3" key="1">
    <citation type="submission" date="2022-03" db="EMBL/GenBank/DDBJ databases">
        <authorList>
            <person name="Nunn A."/>
            <person name="Chopra R."/>
            <person name="Nunn A."/>
            <person name="Contreras Garrido A."/>
        </authorList>
    </citation>
    <scope>NUCLEOTIDE SEQUENCE [LARGE SCALE GENOMIC DNA]</scope>
</reference>
<dbReference type="EMBL" id="CAJVSB020000169">
    <property type="protein sequence ID" value="CAH2042293.1"/>
    <property type="molecule type" value="Genomic_DNA"/>
</dbReference>
<dbReference type="Proteomes" id="UP000836841">
    <property type="component" value="Unassembled WGS sequence"/>
</dbReference>
<feature type="region of interest" description="Disordered" evidence="1">
    <location>
        <begin position="1"/>
        <end position="32"/>
    </location>
</feature>
<sequence>MELMRPRSKRTHTHDANINGDSNGNDIHENGSDLVAINWPSTCTPSKKSGLVMASPSSEATIPADTRGGCSAPSSFMSQLHFPLSLHFAPSLSTVQDALGRWRKKVEEATRRAEDLAGNTWQHSKLLKDYGTTAMR</sequence>